<dbReference type="InterPro" id="IPR032774">
    <property type="entry name" value="WG_beta_rep"/>
</dbReference>
<organism evidence="2 3">
    <name type="scientific">Flavobacterium macrobrachii</name>
    <dbReference type="NCBI Taxonomy" id="591204"/>
    <lineage>
        <taxon>Bacteria</taxon>
        <taxon>Pseudomonadati</taxon>
        <taxon>Bacteroidota</taxon>
        <taxon>Flavobacteriia</taxon>
        <taxon>Flavobacteriales</taxon>
        <taxon>Flavobacteriaceae</taxon>
        <taxon>Flavobacterium</taxon>
    </lineage>
</organism>
<dbReference type="EMBL" id="JACSOD020000373">
    <property type="protein sequence ID" value="MBM6498050.1"/>
    <property type="molecule type" value="Genomic_DNA"/>
</dbReference>
<dbReference type="PANTHER" id="PTHR37841:SF1">
    <property type="entry name" value="DUF3298 DOMAIN-CONTAINING PROTEIN"/>
    <property type="match status" value="1"/>
</dbReference>
<gene>
    <name evidence="2" type="ORF">H9X54_001880</name>
</gene>
<feature type="signal peptide" evidence="1">
    <location>
        <begin position="1"/>
        <end position="25"/>
    </location>
</feature>
<accession>A0ABS2CSW2</accession>
<dbReference type="RefSeq" id="WP_187658698.1">
    <property type="nucleotide sequence ID" value="NZ_JACSOD020000373.1"/>
</dbReference>
<reference evidence="2 3" key="1">
    <citation type="submission" date="2021-02" db="EMBL/GenBank/DDBJ databases">
        <authorList>
            <person name="Jung H.S."/>
            <person name="Chun B.H."/>
            <person name="Jeon C.O."/>
        </authorList>
    </citation>
    <scope>NUCLEOTIDE SEQUENCE [LARGE SCALE GENOMIC DNA]</scope>
    <source>
        <strain evidence="2 3">LMG 25203</strain>
    </source>
</reference>
<evidence type="ECO:0000256" key="1">
    <source>
        <dbReference type="SAM" id="SignalP"/>
    </source>
</evidence>
<dbReference type="PANTHER" id="PTHR37841">
    <property type="entry name" value="GLR2918 PROTEIN"/>
    <property type="match status" value="1"/>
</dbReference>
<proteinExistence type="predicted"/>
<name>A0ABS2CSW2_9FLAO</name>
<evidence type="ECO:0000313" key="2">
    <source>
        <dbReference type="EMBL" id="MBM6498050.1"/>
    </source>
</evidence>
<feature type="chain" id="PRO_5046659209" evidence="1">
    <location>
        <begin position="26"/>
        <end position="571"/>
    </location>
</feature>
<sequence>MTNFSFLLKTFVFCLAIGLVGTASAQKKLHYNSKGELSKADYQALLKSKKYQAISAFDTVSTKPLLVYAIYIKNKKLGILNDSGIEVTPALYDGIEGMNIGYTTVMFGFHENFPVKIGKKYGLISNLGKVILPMEYDYIRGLEKKSIKRKHKKEAVVDSIIIAQKGDQELYFSPKGKLLNKKTDPSLNESIEVVEDNRYNYSSDRTPKEQAEITPHGTINKKLENGYAIVSGKVDGKNYRQGLVHLPSNELILPLEYNYLIQSQPDKLIGIKDKAYTIMDYKGNLLLPDVYEGIEAFNKVYKIKKGGKTALYSSDLKPLTEFVFDYFGSSGPDFMIAKIANKFGVVDSQGKEIVPFVHQRIEGYFKRYSSGFAFFKAINDRLETLIDTDGKLLTAEAYEEITPECTIEEHSPYGEMTMPIDHDYDAKNNHYFIVRKENKYGLLNNDFKPLVPIEYDYLEKSYHKDFVIVGKLNSKRGKDLSLLNIATNTTILPYSYYHFKYLGGTYFMIYQNGQMAVCNFKGEIIIPLDKHTDFSDRYYYDTIYRGLNRIDGRKQYYLIDYQGTQIDMRVN</sequence>
<keyword evidence="1" id="KW-0732">Signal</keyword>
<dbReference type="Proteomes" id="UP000759529">
    <property type="component" value="Unassembled WGS sequence"/>
</dbReference>
<keyword evidence="3" id="KW-1185">Reference proteome</keyword>
<dbReference type="Pfam" id="PF14903">
    <property type="entry name" value="WG_beta_rep"/>
    <property type="match status" value="2"/>
</dbReference>
<protein>
    <submittedName>
        <fullName evidence="2">WG repeat-containing protein</fullName>
    </submittedName>
</protein>
<evidence type="ECO:0000313" key="3">
    <source>
        <dbReference type="Proteomes" id="UP000759529"/>
    </source>
</evidence>
<comment type="caution">
    <text evidence="2">The sequence shown here is derived from an EMBL/GenBank/DDBJ whole genome shotgun (WGS) entry which is preliminary data.</text>
</comment>